<keyword evidence="2" id="KW-0808">Transferase</keyword>
<comment type="similarity">
    <text evidence="1">Belongs to the UDP-glycosyltransferase family.</text>
</comment>
<keyword evidence="3" id="KW-1133">Transmembrane helix</keyword>
<feature type="transmembrane region" description="Helical" evidence="3">
    <location>
        <begin position="619"/>
        <end position="639"/>
    </location>
</feature>
<evidence type="ECO:0000256" key="3">
    <source>
        <dbReference type="SAM" id="Phobius"/>
    </source>
</evidence>
<evidence type="ECO:0000256" key="2">
    <source>
        <dbReference type="ARBA" id="ARBA00022679"/>
    </source>
</evidence>
<protein>
    <submittedName>
        <fullName evidence="4">Uncharacterized protein</fullName>
    </submittedName>
</protein>
<feature type="transmembrane region" description="Helical" evidence="3">
    <location>
        <begin position="536"/>
        <end position="557"/>
    </location>
</feature>
<proteinExistence type="evidence at transcript level"/>
<dbReference type="GO" id="GO:0008194">
    <property type="term" value="F:UDP-glycosyltransferase activity"/>
    <property type="evidence" value="ECO:0007669"/>
    <property type="project" value="InterPro"/>
</dbReference>
<dbReference type="Gene3D" id="3.30.420.10">
    <property type="entry name" value="Ribonuclease H-like superfamily/Ribonuclease H"/>
    <property type="match status" value="1"/>
</dbReference>
<dbReference type="InterPro" id="IPR036397">
    <property type="entry name" value="RNaseH_sf"/>
</dbReference>
<reference evidence="4" key="1">
    <citation type="journal article" date="2009" name="PLoS Genet.">
        <title>Sequencing, mapping, and analysis of 27,455 maize full-length cDNAs.</title>
        <authorList>
            <person name="Soderlund C."/>
            <person name="Descour A."/>
            <person name="Kudrna D."/>
            <person name="Bomhoff M."/>
            <person name="Boyd L."/>
            <person name="Currie J."/>
            <person name="Angelova A."/>
            <person name="Collura K."/>
            <person name="Wissotski M."/>
            <person name="Ashley E."/>
            <person name="Morrow D."/>
            <person name="Fernandes J."/>
            <person name="Walbot V."/>
            <person name="Yu Y."/>
        </authorList>
    </citation>
    <scope>NUCLEOTIDE SEQUENCE</scope>
    <source>
        <strain evidence="4">B73</strain>
    </source>
</reference>
<dbReference type="AlphaFoldDB" id="C0HFJ0"/>
<sequence length="741" mass="80258">MASSSPVHTQLIQALELQTRALLSELDKRLDSKWGTKWESRVGAIESRSADSTRAMSDFSSALHSDVEAHLTAADAATDSNLLQIEAELDPRVSALKSSVHALDLWCPRVDSSIEGLHASVDFISTEVSKMGILWNHDVCVDDLARPGLFGAHRSAACFDASASAPSIPASVIADNWGGFFDDGEQYCAALDALPNSIHSDLLNTFARHSHDHLFVLNPVAAQDSSAEEAMATMEAAADAGDPARLVQSSPSPSLLIAGNLLPPSLTMPQLQAEVVDKQYRVAMSPPPPLPVVDELYREEASPPPPIHDDAAGVMSLDSSAFKVLDQMSKSARADGLVVNPFEELESGSMALLAEATGEKVIVVGSVLLCRSPSLYPQSMSCDTRRCMAWLDAKAPKSVVYVSFGSAKCMPPIQLRQLGMAFASCPSPVLWLIKDADSLPNNIKDLLHEHTVADDVAGSKCLVVRGWALHVAILAHPASDGFMALCGWGSTLEVVAAGLPMAAWPFFAEQFINEQLIMDVLGIGLSVAVMKPIENVLIASNMGGAVVMIYAPVFWSCLTSFTLGIHGQIVGVLCLPFLVIQLNISIAVQQRFLWDPGGDQCCLLNLFIHGLGDLQMQQASLSFVTKTGWLVIILSLLLLQWDKPNLRGLNKSKCIQRGFRRCYVHACPSRWSDWLPSAEFWYNSSFHSATGRSPFEDLYGYAPRHFCITSCDGPSAGLNAFLQDKLVMTKLLQQHLLRAKQ</sequence>
<dbReference type="Gene3D" id="3.40.50.2000">
    <property type="entry name" value="Glycogen Phosphorylase B"/>
    <property type="match status" value="2"/>
</dbReference>
<keyword evidence="3" id="KW-0812">Transmembrane</keyword>
<evidence type="ECO:0000256" key="1">
    <source>
        <dbReference type="ARBA" id="ARBA00009995"/>
    </source>
</evidence>
<name>C0HFJ0_MAIZE</name>
<evidence type="ECO:0000313" key="4">
    <source>
        <dbReference type="EMBL" id="ACN25793.1"/>
    </source>
</evidence>
<accession>C0HFJ0</accession>
<dbReference type="Pfam" id="PF00201">
    <property type="entry name" value="UDPGT"/>
    <property type="match status" value="1"/>
</dbReference>
<keyword evidence="3" id="KW-0472">Membrane</keyword>
<dbReference type="CDD" id="cd03784">
    <property type="entry name" value="GT1_Gtf-like"/>
    <property type="match status" value="1"/>
</dbReference>
<organism evidence="4">
    <name type="scientific">Zea mays</name>
    <name type="common">Maize</name>
    <dbReference type="NCBI Taxonomy" id="4577"/>
    <lineage>
        <taxon>Eukaryota</taxon>
        <taxon>Viridiplantae</taxon>
        <taxon>Streptophyta</taxon>
        <taxon>Embryophyta</taxon>
        <taxon>Tracheophyta</taxon>
        <taxon>Spermatophyta</taxon>
        <taxon>Magnoliopsida</taxon>
        <taxon>Liliopsida</taxon>
        <taxon>Poales</taxon>
        <taxon>Poaceae</taxon>
        <taxon>PACMAD clade</taxon>
        <taxon>Panicoideae</taxon>
        <taxon>Andropogonodae</taxon>
        <taxon>Andropogoneae</taxon>
        <taxon>Tripsacinae</taxon>
        <taxon>Zea</taxon>
    </lineage>
</organism>
<dbReference type="GO" id="GO:0003676">
    <property type="term" value="F:nucleic acid binding"/>
    <property type="evidence" value="ECO:0007669"/>
    <property type="project" value="InterPro"/>
</dbReference>
<dbReference type="EMBL" id="BT061096">
    <property type="protein sequence ID" value="ACN25793.1"/>
    <property type="molecule type" value="mRNA"/>
</dbReference>
<feature type="transmembrane region" description="Helical" evidence="3">
    <location>
        <begin position="569"/>
        <end position="588"/>
    </location>
</feature>
<dbReference type="CAZy" id="GT1">
    <property type="family name" value="Glycosyltransferase Family 1"/>
</dbReference>
<dbReference type="SUPFAM" id="SSF53756">
    <property type="entry name" value="UDP-Glycosyltransferase/glycogen phosphorylase"/>
    <property type="match status" value="1"/>
</dbReference>
<dbReference type="InterPro" id="IPR002213">
    <property type="entry name" value="UDP_glucos_trans"/>
</dbReference>
<dbReference type="PANTHER" id="PTHR48047">
    <property type="entry name" value="GLYCOSYLTRANSFERASE"/>
    <property type="match status" value="1"/>
</dbReference>
<dbReference type="PANTHER" id="PTHR48047:SF168">
    <property type="entry name" value="GLYCOSYLTRANSFERASE"/>
    <property type="match status" value="1"/>
</dbReference>